<evidence type="ECO:0000256" key="3">
    <source>
        <dbReference type="ARBA" id="ARBA00022692"/>
    </source>
</evidence>
<feature type="transmembrane region" description="Helical" evidence="6">
    <location>
        <begin position="670"/>
        <end position="691"/>
    </location>
</feature>
<feature type="domain" description="ABC3 transporter permease C-terminal" evidence="7">
    <location>
        <begin position="288"/>
        <end position="394"/>
    </location>
</feature>
<evidence type="ECO:0000313" key="10">
    <source>
        <dbReference type="Proteomes" id="UP000679126"/>
    </source>
</evidence>
<evidence type="ECO:0000256" key="4">
    <source>
        <dbReference type="ARBA" id="ARBA00022989"/>
    </source>
</evidence>
<dbReference type="PANTHER" id="PTHR30572:SF18">
    <property type="entry name" value="ABC-TYPE MACROLIDE FAMILY EXPORT SYSTEM PERMEASE COMPONENT 2"/>
    <property type="match status" value="1"/>
</dbReference>
<accession>A0ABS3YFW4</accession>
<proteinExistence type="predicted"/>
<feature type="domain" description="ABC3 transporter permease C-terminal" evidence="7">
    <location>
        <begin position="670"/>
        <end position="783"/>
    </location>
</feature>
<reference evidence="10" key="1">
    <citation type="submission" date="2021-03" db="EMBL/GenBank/DDBJ databases">
        <title>Assistant Professor.</title>
        <authorList>
            <person name="Huq M.A."/>
        </authorList>
    </citation>
    <scope>NUCLEOTIDE SEQUENCE [LARGE SCALE GENOMIC DNA]</scope>
    <source>
        <strain evidence="10">MAH-28</strain>
    </source>
</reference>
<dbReference type="RefSeq" id="WP_209146574.1">
    <property type="nucleotide sequence ID" value="NZ_JAGHKP010000003.1"/>
</dbReference>
<comment type="subcellular location">
    <subcellularLocation>
        <location evidence="1">Cell membrane</location>
        <topology evidence="1">Multi-pass membrane protein</topology>
    </subcellularLocation>
</comment>
<name>A0ABS3YFW4_9BACT</name>
<keyword evidence="4 6" id="KW-1133">Transmembrane helix</keyword>
<feature type="transmembrane region" description="Helical" evidence="6">
    <location>
        <begin position="376"/>
        <end position="399"/>
    </location>
</feature>
<feature type="transmembrane region" description="Helical" evidence="6">
    <location>
        <begin position="420"/>
        <end position="444"/>
    </location>
</feature>
<organism evidence="9 10">
    <name type="scientific">Chitinophaga chungangae</name>
    <dbReference type="NCBI Taxonomy" id="2821488"/>
    <lineage>
        <taxon>Bacteria</taxon>
        <taxon>Pseudomonadati</taxon>
        <taxon>Bacteroidota</taxon>
        <taxon>Chitinophagia</taxon>
        <taxon>Chitinophagales</taxon>
        <taxon>Chitinophagaceae</taxon>
        <taxon>Chitinophaga</taxon>
    </lineage>
</organism>
<comment type="caution">
    <text evidence="9">The sequence shown here is derived from an EMBL/GenBank/DDBJ whole genome shotgun (WGS) entry which is preliminary data.</text>
</comment>
<dbReference type="InterPro" id="IPR003838">
    <property type="entry name" value="ABC3_permease_C"/>
</dbReference>
<dbReference type="EMBL" id="JAGHKP010000003">
    <property type="protein sequence ID" value="MBO9153572.1"/>
    <property type="molecule type" value="Genomic_DNA"/>
</dbReference>
<sequence length="790" mass="88118">MLRNYLKIALRNLQNNKVYSTINIAGLAAGMAVALLIGLWIWDEVSFDKYHKTYDRAAQVTVHTTMGGQLFRGTTTSMPMGTALQNDFTADFEHVALASHTAAHVLAAGDKKISQTGMWAQESFPLIFSLKMLSGDAHALKDPSSVLLSRSVAQSLFGDAEAVNKIVRVDNRFDMKVAGVYEDLPRNTTHYVIKLLLPWDRYVNNTEDWIKNAQTQWDNHMCRVYVQLAKRADIEKVDAKIRNVPTPHITFAKEELRLHPMAKWHLHSGSINGQPAGGRIKTVRLVGTIGIFVLLLACINFMNLSTARSEKRSREVGIRKAIGSMRGQLMGQFLSESLVVTFISLLLALLLVQLSLPFFNGLTGKVISMPWLNPVFWAMVLSFTIFTGLVSGSYPALYLSGFEPVKVLKGTFRPGRFAAIPRKVLVVTQFTVSIALIIGTLIVYRQVQHARNRPVGYTREGLITIDMNTPDMVGHYDAIRNELLQTGAVADMAQSNSAPTEVWSNNLVDWQGKDPSLTVSPGTIAVSHDFGSTIGWTIKEGRDFMRGHTSDTGAFILNESAVKMTGFKEPLGKTMKLFGEDHMIIGVVKDMVMESPYEPIRPTIFHLQPYWARMIMVRIKPGVSIREGLNKIEPVFKKYNPGSPFVYKFTDDEYAAKFGNEERIASLTTFFSVLAIFISCLGLFGLASFVAEKRTKEIGIRKVMGASVFNLWRMLSKDFLALVLVSCAVAVPLTWYFLHLWLQQFNYRTQISGWIFVMTAIGAMLITLATVSYQAVKAAVMNPVKSLKAE</sequence>
<evidence type="ECO:0000313" key="9">
    <source>
        <dbReference type="EMBL" id="MBO9153572.1"/>
    </source>
</evidence>
<keyword evidence="2" id="KW-1003">Cell membrane</keyword>
<evidence type="ECO:0000256" key="2">
    <source>
        <dbReference type="ARBA" id="ARBA00022475"/>
    </source>
</evidence>
<gene>
    <name evidence="9" type="ORF">J7I43_15190</name>
</gene>
<dbReference type="PANTHER" id="PTHR30572">
    <property type="entry name" value="MEMBRANE COMPONENT OF TRANSPORTER-RELATED"/>
    <property type="match status" value="1"/>
</dbReference>
<feature type="transmembrane region" description="Helical" evidence="6">
    <location>
        <begin position="285"/>
        <end position="304"/>
    </location>
</feature>
<dbReference type="InterPro" id="IPR050250">
    <property type="entry name" value="Macrolide_Exporter_MacB"/>
</dbReference>
<evidence type="ECO:0000259" key="8">
    <source>
        <dbReference type="Pfam" id="PF12704"/>
    </source>
</evidence>
<keyword evidence="10" id="KW-1185">Reference proteome</keyword>
<feature type="transmembrane region" description="Helical" evidence="6">
    <location>
        <begin position="333"/>
        <end position="356"/>
    </location>
</feature>
<evidence type="ECO:0000256" key="5">
    <source>
        <dbReference type="ARBA" id="ARBA00023136"/>
    </source>
</evidence>
<dbReference type="InterPro" id="IPR025857">
    <property type="entry name" value="MacB_PCD"/>
</dbReference>
<feature type="domain" description="MacB-like periplasmic core" evidence="8">
    <location>
        <begin position="431"/>
        <end position="633"/>
    </location>
</feature>
<keyword evidence="3 6" id="KW-0812">Transmembrane</keyword>
<evidence type="ECO:0000256" key="6">
    <source>
        <dbReference type="SAM" id="Phobius"/>
    </source>
</evidence>
<feature type="transmembrane region" description="Helical" evidence="6">
    <location>
        <begin position="754"/>
        <end position="776"/>
    </location>
</feature>
<evidence type="ECO:0000256" key="1">
    <source>
        <dbReference type="ARBA" id="ARBA00004651"/>
    </source>
</evidence>
<feature type="transmembrane region" description="Helical" evidence="6">
    <location>
        <begin position="719"/>
        <end position="742"/>
    </location>
</feature>
<feature type="transmembrane region" description="Helical" evidence="6">
    <location>
        <begin position="21"/>
        <end position="42"/>
    </location>
</feature>
<protein>
    <submittedName>
        <fullName evidence="9">ABC transporter permease</fullName>
    </submittedName>
</protein>
<feature type="domain" description="MacB-like periplasmic core" evidence="8">
    <location>
        <begin position="20"/>
        <end position="243"/>
    </location>
</feature>
<dbReference type="Pfam" id="PF12704">
    <property type="entry name" value="MacB_PCD"/>
    <property type="match status" value="2"/>
</dbReference>
<dbReference type="Pfam" id="PF02687">
    <property type="entry name" value="FtsX"/>
    <property type="match status" value="2"/>
</dbReference>
<dbReference type="Proteomes" id="UP000679126">
    <property type="component" value="Unassembled WGS sequence"/>
</dbReference>
<keyword evidence="5 6" id="KW-0472">Membrane</keyword>
<evidence type="ECO:0000259" key="7">
    <source>
        <dbReference type="Pfam" id="PF02687"/>
    </source>
</evidence>